<dbReference type="Pfam" id="PF02163">
    <property type="entry name" value="Peptidase_M50"/>
    <property type="match status" value="1"/>
</dbReference>
<feature type="domain" description="PDZ" evidence="12">
    <location>
        <begin position="155"/>
        <end position="200"/>
    </location>
</feature>
<dbReference type="InterPro" id="IPR004387">
    <property type="entry name" value="Pept_M50_Zn"/>
</dbReference>
<feature type="transmembrane region" description="Helical" evidence="10">
    <location>
        <begin position="371"/>
        <end position="399"/>
    </location>
</feature>
<reference evidence="15" key="1">
    <citation type="submission" date="2020-05" db="EMBL/GenBank/DDBJ databases">
        <authorList>
            <person name="Chiriac C."/>
            <person name="Salcher M."/>
            <person name="Ghai R."/>
            <person name="Kavagutti S V."/>
        </authorList>
    </citation>
    <scope>NUCLEOTIDE SEQUENCE</scope>
</reference>
<keyword evidence="7 10" id="KW-1133">Transmembrane helix</keyword>
<evidence type="ECO:0000256" key="3">
    <source>
        <dbReference type="ARBA" id="ARBA00022670"/>
    </source>
</evidence>
<proteinExistence type="predicted"/>
<keyword evidence="6" id="KW-0862">Zinc</keyword>
<dbReference type="Gene3D" id="2.30.42.10">
    <property type="match status" value="1"/>
</dbReference>
<dbReference type="Pfam" id="PF17820">
    <property type="entry name" value="PDZ_6"/>
    <property type="match status" value="1"/>
</dbReference>
<evidence type="ECO:0000256" key="9">
    <source>
        <dbReference type="ARBA" id="ARBA00023136"/>
    </source>
</evidence>
<evidence type="ECO:0000259" key="11">
    <source>
        <dbReference type="Pfam" id="PF02163"/>
    </source>
</evidence>
<evidence type="ECO:0000256" key="7">
    <source>
        <dbReference type="ARBA" id="ARBA00022989"/>
    </source>
</evidence>
<dbReference type="InterPro" id="IPR008915">
    <property type="entry name" value="Peptidase_M50"/>
</dbReference>
<dbReference type="CDD" id="cd23081">
    <property type="entry name" value="cpPDZ_EcRseP-like"/>
    <property type="match status" value="1"/>
</dbReference>
<keyword evidence="5" id="KW-0378">Hydrolase</keyword>
<evidence type="ECO:0000256" key="6">
    <source>
        <dbReference type="ARBA" id="ARBA00022833"/>
    </source>
</evidence>
<protein>
    <submittedName>
        <fullName evidence="15">Unannotated protein</fullName>
    </submittedName>
</protein>
<evidence type="ECO:0000313" key="14">
    <source>
        <dbReference type="EMBL" id="CAB4907256.1"/>
    </source>
</evidence>
<organism evidence="15">
    <name type="scientific">freshwater metagenome</name>
    <dbReference type="NCBI Taxonomy" id="449393"/>
    <lineage>
        <taxon>unclassified sequences</taxon>
        <taxon>metagenomes</taxon>
        <taxon>ecological metagenomes</taxon>
    </lineage>
</organism>
<dbReference type="GO" id="GO:0016020">
    <property type="term" value="C:membrane"/>
    <property type="evidence" value="ECO:0007669"/>
    <property type="project" value="UniProtKB-SubCell"/>
</dbReference>
<dbReference type="GO" id="GO:0004222">
    <property type="term" value="F:metalloendopeptidase activity"/>
    <property type="evidence" value="ECO:0007669"/>
    <property type="project" value="InterPro"/>
</dbReference>
<keyword evidence="8" id="KW-0482">Metalloprotease</keyword>
<dbReference type="GO" id="GO:0006508">
    <property type="term" value="P:proteolysis"/>
    <property type="evidence" value="ECO:0007669"/>
    <property type="project" value="UniProtKB-KW"/>
</dbReference>
<feature type="transmembrane region" description="Helical" evidence="10">
    <location>
        <begin position="98"/>
        <end position="121"/>
    </location>
</feature>
<dbReference type="SUPFAM" id="SSF50156">
    <property type="entry name" value="PDZ domain-like"/>
    <property type="match status" value="1"/>
</dbReference>
<evidence type="ECO:0000259" key="12">
    <source>
        <dbReference type="Pfam" id="PF17820"/>
    </source>
</evidence>
<keyword evidence="9 10" id="KW-0472">Membrane</keyword>
<keyword evidence="4 10" id="KW-0812">Transmembrane</keyword>
<evidence type="ECO:0000256" key="10">
    <source>
        <dbReference type="SAM" id="Phobius"/>
    </source>
</evidence>
<gene>
    <name evidence="13" type="ORF">UFOPK2967_00763</name>
    <name evidence="14" type="ORF">UFOPK3587_00864</name>
    <name evidence="15" type="ORF">UFOPK4114_00735</name>
</gene>
<evidence type="ECO:0000256" key="1">
    <source>
        <dbReference type="ARBA" id="ARBA00001947"/>
    </source>
</evidence>
<dbReference type="CDD" id="cd06163">
    <property type="entry name" value="S2P-M50_PDZ_RseP-like"/>
    <property type="match status" value="1"/>
</dbReference>
<evidence type="ECO:0000256" key="8">
    <source>
        <dbReference type="ARBA" id="ARBA00023049"/>
    </source>
</evidence>
<evidence type="ECO:0000313" key="13">
    <source>
        <dbReference type="EMBL" id="CAB4788494.1"/>
    </source>
</evidence>
<dbReference type="PANTHER" id="PTHR42837">
    <property type="entry name" value="REGULATOR OF SIGMA-E PROTEASE RSEP"/>
    <property type="match status" value="1"/>
</dbReference>
<feature type="transmembrane region" description="Helical" evidence="10">
    <location>
        <begin position="319"/>
        <end position="339"/>
    </location>
</feature>
<dbReference type="EMBL" id="CAFBMN010000055">
    <property type="protein sequence ID" value="CAB4907256.1"/>
    <property type="molecule type" value="Genomic_DNA"/>
</dbReference>
<evidence type="ECO:0000256" key="4">
    <source>
        <dbReference type="ARBA" id="ARBA00022692"/>
    </source>
</evidence>
<keyword evidence="3" id="KW-0645">Protease</keyword>
<dbReference type="InterPro" id="IPR041489">
    <property type="entry name" value="PDZ_6"/>
</dbReference>
<evidence type="ECO:0000256" key="2">
    <source>
        <dbReference type="ARBA" id="ARBA00004141"/>
    </source>
</evidence>
<feature type="domain" description="Peptidase M50" evidence="11">
    <location>
        <begin position="10"/>
        <end position="359"/>
    </location>
</feature>
<sequence>MRMQFLGILAFIVALLLSVMIHELGHFLTARRFGMKVSEFFLGFGKKLWSTQKGETEFGVKVIPAGGYCRIEGMVPSDTMPVGQEGRAFYRASSGKKLIVLGAGSFLHFVIGFVLLFALFFGVGTTQVTSTIGQISPCVPPITGDQKCTPTSLVSPAKVAGLLPGDTIVSINGKRITKWVDGVNIIRASAGKEIVLGIDRTTKVQAVNPQGAPDLEITVTPQGRVIDGKTYGFVGIINQIATVRSSPMDALTQATTTTGKFISASVKSLVSLPSKVPALWSQTVGGKPRDPEGLVGVVGVARVSGQAAGSSHLSGSERIATFLMIIASLNIFVGLFNLLPILPLDGGHMAVAIADEVRAFFARLRGRGRPAAIDVSVLTPITMVVFVLLAGLTLVLLFADIVNPVNLNL</sequence>
<dbReference type="EMBL" id="CAFBPP010000027">
    <property type="protein sequence ID" value="CAB5018978.1"/>
    <property type="molecule type" value="Genomic_DNA"/>
</dbReference>
<dbReference type="EMBL" id="CAFAAC010000044">
    <property type="protein sequence ID" value="CAB4788494.1"/>
    <property type="molecule type" value="Genomic_DNA"/>
</dbReference>
<comment type="subcellular location">
    <subcellularLocation>
        <location evidence="2">Membrane</location>
        <topology evidence="2">Multi-pass membrane protein</topology>
    </subcellularLocation>
</comment>
<accession>A0A6J7QMM5</accession>
<dbReference type="InterPro" id="IPR036034">
    <property type="entry name" value="PDZ_sf"/>
</dbReference>
<feature type="transmembrane region" description="Helical" evidence="10">
    <location>
        <begin position="6"/>
        <end position="28"/>
    </location>
</feature>
<dbReference type="AlphaFoldDB" id="A0A6J7QMM5"/>
<dbReference type="PANTHER" id="PTHR42837:SF2">
    <property type="entry name" value="MEMBRANE METALLOPROTEASE ARASP2, CHLOROPLASTIC-RELATED"/>
    <property type="match status" value="1"/>
</dbReference>
<comment type="cofactor">
    <cofactor evidence="1">
        <name>Zn(2+)</name>
        <dbReference type="ChEBI" id="CHEBI:29105"/>
    </cofactor>
</comment>
<evidence type="ECO:0000313" key="15">
    <source>
        <dbReference type="EMBL" id="CAB5018978.1"/>
    </source>
</evidence>
<evidence type="ECO:0000256" key="5">
    <source>
        <dbReference type="ARBA" id="ARBA00022801"/>
    </source>
</evidence>
<name>A0A6J7QMM5_9ZZZZ</name>